<feature type="region of interest" description="Disordered" evidence="1">
    <location>
        <begin position="42"/>
        <end position="92"/>
    </location>
</feature>
<reference evidence="2 4" key="1">
    <citation type="journal article" date="2016" name="Appl. Microbiol. Biotechnol.">
        <title>Characterization of T-DNA insertion mutants with decreased virulence in the entomopathogenic fungus Beauveria bassiana JEF-007.</title>
        <authorList>
            <person name="Kim S."/>
            <person name="Lee S.J."/>
            <person name="Nai Y.S."/>
            <person name="Yu J.S."/>
            <person name="Lee M.R."/>
            <person name="Yang Y.T."/>
            <person name="Kim J.S."/>
        </authorList>
    </citation>
    <scope>NUCLEOTIDE SEQUENCE [LARGE SCALE GENOMIC DNA]</scope>
    <source>
        <strain evidence="2 4">JEF-007</strain>
    </source>
</reference>
<organism evidence="2 4">
    <name type="scientific">Beauveria bassiana</name>
    <name type="common">White muscardine disease fungus</name>
    <name type="synonym">Tritirachium shiotae</name>
    <dbReference type="NCBI Taxonomy" id="176275"/>
    <lineage>
        <taxon>Eukaryota</taxon>
        <taxon>Fungi</taxon>
        <taxon>Dikarya</taxon>
        <taxon>Ascomycota</taxon>
        <taxon>Pezizomycotina</taxon>
        <taxon>Sordariomycetes</taxon>
        <taxon>Hypocreomycetidae</taxon>
        <taxon>Hypocreales</taxon>
        <taxon>Cordycipitaceae</taxon>
        <taxon>Beauveria</taxon>
    </lineage>
</organism>
<evidence type="ECO:0000313" key="5">
    <source>
        <dbReference type="Proteomes" id="UP000237441"/>
    </source>
</evidence>
<dbReference type="AlphaFoldDB" id="A0A2N6NU90"/>
<accession>A0A2N6NU90</accession>
<protein>
    <submittedName>
        <fullName evidence="2">Uncharacterized protein</fullName>
    </submittedName>
</protein>
<evidence type="ECO:0000313" key="4">
    <source>
        <dbReference type="Proteomes" id="UP000235728"/>
    </source>
</evidence>
<dbReference type="Proteomes" id="UP000237441">
    <property type="component" value="Unassembled WGS sequence"/>
</dbReference>
<sequence length="204" mass="23010">MVKFVTQSQHDAGLDLATQDLAVDELFDPQFLLNYWPKIQPPTLNGQSRSSSRSSSIDGKGSGTTTAQRFVHPRFSNASQSLELPQNREPYGEEPDFANADKYRLVPSQIGDTSAADGRLRCFDHGCDGRTFSSPENYRRHIREKQRPVDAICIYCMASFTRRSNRDKHVLNGKCRVGNGRQLWGEIEARGYGIFIHRDISSLV</sequence>
<proteinExistence type="predicted"/>
<evidence type="ECO:0000256" key="1">
    <source>
        <dbReference type="SAM" id="MobiDB-lite"/>
    </source>
</evidence>
<evidence type="ECO:0000313" key="3">
    <source>
        <dbReference type="EMBL" id="PQK10134.1"/>
    </source>
</evidence>
<comment type="caution">
    <text evidence="2">The sequence shown here is derived from an EMBL/GenBank/DDBJ whole genome shotgun (WGS) entry which is preliminary data.</text>
</comment>
<gene>
    <name evidence="3" type="ORF">BB8028_0002g04580</name>
    <name evidence="2" type="ORF">BM221_003295</name>
</gene>
<dbReference type="OrthoDB" id="5366256at2759"/>
<evidence type="ECO:0000313" key="2">
    <source>
        <dbReference type="EMBL" id="PMB70837.1"/>
    </source>
</evidence>
<dbReference type="EMBL" id="JRHA01000002">
    <property type="protein sequence ID" value="PQK10134.1"/>
    <property type="molecule type" value="Genomic_DNA"/>
</dbReference>
<dbReference type="EMBL" id="MRVG01000003">
    <property type="protein sequence ID" value="PMB70837.1"/>
    <property type="molecule type" value="Genomic_DNA"/>
</dbReference>
<dbReference type="Gene3D" id="3.30.160.60">
    <property type="entry name" value="Classic Zinc Finger"/>
    <property type="match status" value="1"/>
</dbReference>
<name>A0A2N6NU90_BEABA</name>
<reference evidence="3 5" key="2">
    <citation type="submission" date="2016-07" db="EMBL/GenBank/DDBJ databases">
        <title>Comparative genomics of the entomopathogenic fungus Beauveria bassiana.</title>
        <authorList>
            <person name="Valero Jimenez C.A."/>
            <person name="Zwaan B.J."/>
            <person name="Van Kan J.A."/>
            <person name="Takken W."/>
            <person name="Debets A.J."/>
            <person name="Schoustra S.E."/>
            <person name="Koenraadt C.J."/>
        </authorList>
    </citation>
    <scope>NUCLEOTIDE SEQUENCE [LARGE SCALE GENOMIC DNA]</scope>
    <source>
        <strain evidence="3 5">ARSEF 8028</strain>
    </source>
</reference>
<dbReference type="Proteomes" id="UP000235728">
    <property type="component" value="Unassembled WGS sequence"/>
</dbReference>